<dbReference type="EMBL" id="FWXN01000008">
    <property type="protein sequence ID" value="SMC73000.1"/>
    <property type="molecule type" value="Genomic_DNA"/>
</dbReference>
<evidence type="ECO:0000313" key="3">
    <source>
        <dbReference type="EMBL" id="SMC73000.1"/>
    </source>
</evidence>
<dbReference type="InterPro" id="IPR053140">
    <property type="entry name" value="GDSL_Rv0518-like"/>
</dbReference>
<dbReference type="SUPFAM" id="SSF52266">
    <property type="entry name" value="SGNH hydrolase"/>
    <property type="match status" value="1"/>
</dbReference>
<dbReference type="AlphaFoldDB" id="A0A1W2BJS8"/>
<dbReference type="InterPro" id="IPR036514">
    <property type="entry name" value="SGNH_hydro_sf"/>
</dbReference>
<reference evidence="3 4" key="1">
    <citation type="submission" date="2017-04" db="EMBL/GenBank/DDBJ databases">
        <authorList>
            <person name="Afonso C.L."/>
            <person name="Miller P.J."/>
            <person name="Scott M.A."/>
            <person name="Spackman E."/>
            <person name="Goraichik I."/>
            <person name="Dimitrov K.M."/>
            <person name="Suarez D.L."/>
            <person name="Swayne D.E."/>
        </authorList>
    </citation>
    <scope>NUCLEOTIDE SEQUENCE [LARGE SCALE GENOMIC DNA]</scope>
    <source>
        <strain evidence="3 4">CGMCC 1.12511</strain>
    </source>
</reference>
<dbReference type="CDD" id="cd01832">
    <property type="entry name" value="SGNH_hydrolase_like_1"/>
    <property type="match status" value="1"/>
</dbReference>
<gene>
    <name evidence="3" type="ORF">SAMN06296429_10884</name>
</gene>
<dbReference type="PANTHER" id="PTHR43784:SF2">
    <property type="entry name" value="GDSL-LIKE LIPASE_ACYLHYDROLASE, PUTATIVE (AFU_ORTHOLOGUE AFUA_2G00820)-RELATED"/>
    <property type="match status" value="1"/>
</dbReference>
<dbReference type="Proteomes" id="UP000192634">
    <property type="component" value="Unassembled WGS sequence"/>
</dbReference>
<feature type="domain" description="SGNH hydrolase-type esterase" evidence="2">
    <location>
        <begin position="17"/>
        <end position="193"/>
    </location>
</feature>
<proteinExistence type="predicted"/>
<protein>
    <submittedName>
        <fullName evidence="3">Lysophospholipase L1</fullName>
    </submittedName>
</protein>
<dbReference type="OrthoDB" id="3465773at2"/>
<name>A0A1W2BJS8_9MICO</name>
<dbReference type="Pfam" id="PF13472">
    <property type="entry name" value="Lipase_GDSL_2"/>
    <property type="match status" value="1"/>
</dbReference>
<dbReference type="InterPro" id="IPR013830">
    <property type="entry name" value="SGNH_hydro"/>
</dbReference>
<dbReference type="Gene3D" id="3.40.50.1110">
    <property type="entry name" value="SGNH hydrolase"/>
    <property type="match status" value="1"/>
</dbReference>
<evidence type="ECO:0000313" key="4">
    <source>
        <dbReference type="Proteomes" id="UP000192634"/>
    </source>
</evidence>
<sequence>MTDPTVPAEHPWRRYVAIGDSFTEGMVDTDPRHEGRFIGWADRLAAELAGRTGGEELHYANLAIRGRKLDDVVGRQLDEAMTMAPDLVSIVGGGNDILRPRVDLDAIAARLEEAVTRIRATGADVLLATPTDPRGAGLFSALRTRHAVHTANLYTIASRHGAHVLGLWGMQSMRDPRMWGEDRIHPSTEGHQRLTQAALAALGLGAREGWDERLPAAPPVPAAQRRAERARWAVSYAGPWVQRRLTGRSSGDSVTAKIGRPTPFGPQDLPTD</sequence>
<evidence type="ECO:0000256" key="1">
    <source>
        <dbReference type="SAM" id="MobiDB-lite"/>
    </source>
</evidence>
<evidence type="ECO:0000259" key="2">
    <source>
        <dbReference type="Pfam" id="PF13472"/>
    </source>
</evidence>
<feature type="region of interest" description="Disordered" evidence="1">
    <location>
        <begin position="246"/>
        <end position="272"/>
    </location>
</feature>
<dbReference type="RefSeq" id="WP_084451413.1">
    <property type="nucleotide sequence ID" value="NZ_FWXN01000008.1"/>
</dbReference>
<dbReference type="PANTHER" id="PTHR43784">
    <property type="entry name" value="GDSL-LIKE LIPASE/ACYLHYDROLASE, PUTATIVE (AFU_ORTHOLOGUE AFUA_2G00820)-RELATED"/>
    <property type="match status" value="1"/>
</dbReference>
<accession>A0A1W2BJS8</accession>
<organism evidence="3 4">
    <name type="scientific">Janibacter indicus</name>
    <dbReference type="NCBI Taxonomy" id="857417"/>
    <lineage>
        <taxon>Bacteria</taxon>
        <taxon>Bacillati</taxon>
        <taxon>Actinomycetota</taxon>
        <taxon>Actinomycetes</taxon>
        <taxon>Micrococcales</taxon>
        <taxon>Intrasporangiaceae</taxon>
        <taxon>Janibacter</taxon>
    </lineage>
</organism>